<dbReference type="GO" id="GO:0004022">
    <property type="term" value="F:alcohol dehydrogenase (NAD+) activity"/>
    <property type="evidence" value="ECO:0007669"/>
    <property type="project" value="TreeGrafter"/>
</dbReference>
<accession>A0A7Y9KGF9</accession>
<gene>
    <name evidence="6" type="ORF">BJ999_004975</name>
</gene>
<dbReference type="EC" id="1.3.1.32" evidence="6"/>
<comment type="similarity">
    <text evidence="1">Belongs to the iron-containing alcohol dehydrogenase family.</text>
</comment>
<keyword evidence="3" id="KW-0520">NAD</keyword>
<feature type="domain" description="Alcohol dehydrogenase iron-type/glycerol dehydrogenase GldA" evidence="4">
    <location>
        <begin position="12"/>
        <end position="154"/>
    </location>
</feature>
<dbReference type="InterPro" id="IPR001670">
    <property type="entry name" value="ADH_Fe/GldA"/>
</dbReference>
<dbReference type="AlphaFoldDB" id="A0A7Y9KGF9"/>
<dbReference type="RefSeq" id="WP_179835518.1">
    <property type="nucleotide sequence ID" value="NZ_BMRD01000010.1"/>
</dbReference>
<dbReference type="CDD" id="cd08177">
    <property type="entry name" value="MAR"/>
    <property type="match status" value="1"/>
</dbReference>
<evidence type="ECO:0000256" key="3">
    <source>
        <dbReference type="ARBA" id="ARBA00023027"/>
    </source>
</evidence>
<dbReference type="Proteomes" id="UP000591272">
    <property type="component" value="Unassembled WGS sequence"/>
</dbReference>
<dbReference type="PANTHER" id="PTHR11496:SF102">
    <property type="entry name" value="ALCOHOL DEHYDROGENASE 4"/>
    <property type="match status" value="1"/>
</dbReference>
<keyword evidence="7" id="KW-1185">Reference proteome</keyword>
<dbReference type="InterPro" id="IPR034786">
    <property type="entry name" value="MAR"/>
</dbReference>
<evidence type="ECO:0000259" key="4">
    <source>
        <dbReference type="Pfam" id="PF00465"/>
    </source>
</evidence>
<protein>
    <submittedName>
        <fullName evidence="6">Maleylacetate reductase</fullName>
        <ecNumber evidence="6">1.3.1.32</ecNumber>
    </submittedName>
</protein>
<dbReference type="Pfam" id="PF00465">
    <property type="entry name" value="Fe-ADH"/>
    <property type="match status" value="1"/>
</dbReference>
<name>A0A7Y9KGF9_9ACTN</name>
<feature type="domain" description="Fe-containing alcohol dehydrogenase-like C-terminal" evidence="5">
    <location>
        <begin position="166"/>
        <end position="345"/>
    </location>
</feature>
<dbReference type="GO" id="GO:0018506">
    <property type="term" value="F:maleylacetate reductase activity"/>
    <property type="evidence" value="ECO:0007669"/>
    <property type="project" value="UniProtKB-EC"/>
</dbReference>
<evidence type="ECO:0000313" key="6">
    <source>
        <dbReference type="EMBL" id="NYE14679.1"/>
    </source>
</evidence>
<dbReference type="InterPro" id="IPR039697">
    <property type="entry name" value="Alcohol_dehydrogenase_Fe"/>
</dbReference>
<dbReference type="Pfam" id="PF25137">
    <property type="entry name" value="ADH_Fe_C"/>
    <property type="match status" value="1"/>
</dbReference>
<dbReference type="GO" id="GO:0046872">
    <property type="term" value="F:metal ion binding"/>
    <property type="evidence" value="ECO:0007669"/>
    <property type="project" value="InterPro"/>
</dbReference>
<dbReference type="EMBL" id="JACCBT010000001">
    <property type="protein sequence ID" value="NYE14679.1"/>
    <property type="molecule type" value="Genomic_DNA"/>
</dbReference>
<sequence>MTDRFVHEQGASRVVFGVGALDGAGDEVARLGARRVLLISDRHSAAHAEAVAGRLGGRVRGRITRTATHVPGESADAASREAAAHGADLLLCVGGGSATGLAKAVALRTGLRIVAVPTTYAGSEMTPIWGLTRDGRKETGRDPAVRPVTVIYDPALTTRLPGRLSAASGMNALAHLVEAAYAPRLSPLTAAVADQGIRVLAKALPRVVTDPEDMAARSDALQGAWLAGWVLGTTAMGLHHKLCHVLGGSYGLPHAATHSALLPYVTAFNRRAPRLGRVAEALGAADAATGLWELRTSIGAPASLAQPGFGTADIDRVAGLVAAEPPAGPRPVEPAGVRAILRAALDGARPVTTGDGDAP</sequence>
<organism evidence="6 7">
    <name type="scientific">Actinomadura citrea</name>
    <dbReference type="NCBI Taxonomy" id="46158"/>
    <lineage>
        <taxon>Bacteria</taxon>
        <taxon>Bacillati</taxon>
        <taxon>Actinomycetota</taxon>
        <taxon>Actinomycetes</taxon>
        <taxon>Streptosporangiales</taxon>
        <taxon>Thermomonosporaceae</taxon>
        <taxon>Actinomadura</taxon>
    </lineage>
</organism>
<evidence type="ECO:0000313" key="7">
    <source>
        <dbReference type="Proteomes" id="UP000591272"/>
    </source>
</evidence>
<evidence type="ECO:0000256" key="2">
    <source>
        <dbReference type="ARBA" id="ARBA00023002"/>
    </source>
</evidence>
<dbReference type="Gene3D" id="3.40.50.1970">
    <property type="match status" value="1"/>
</dbReference>
<evidence type="ECO:0000259" key="5">
    <source>
        <dbReference type="Pfam" id="PF25137"/>
    </source>
</evidence>
<evidence type="ECO:0000256" key="1">
    <source>
        <dbReference type="ARBA" id="ARBA00007358"/>
    </source>
</evidence>
<dbReference type="Gene3D" id="1.20.1090.10">
    <property type="entry name" value="Dehydroquinate synthase-like - alpha domain"/>
    <property type="match status" value="1"/>
</dbReference>
<proteinExistence type="inferred from homology"/>
<keyword evidence="2 6" id="KW-0560">Oxidoreductase</keyword>
<dbReference type="PANTHER" id="PTHR11496">
    <property type="entry name" value="ALCOHOL DEHYDROGENASE"/>
    <property type="match status" value="1"/>
</dbReference>
<comment type="caution">
    <text evidence="6">The sequence shown here is derived from an EMBL/GenBank/DDBJ whole genome shotgun (WGS) entry which is preliminary data.</text>
</comment>
<dbReference type="InterPro" id="IPR056798">
    <property type="entry name" value="ADH_Fe_C"/>
</dbReference>
<reference evidence="6 7" key="1">
    <citation type="submission" date="2020-07" db="EMBL/GenBank/DDBJ databases">
        <title>Sequencing the genomes of 1000 actinobacteria strains.</title>
        <authorList>
            <person name="Klenk H.-P."/>
        </authorList>
    </citation>
    <scope>NUCLEOTIDE SEQUENCE [LARGE SCALE GENOMIC DNA]</scope>
    <source>
        <strain evidence="6 7">DSM 43461</strain>
    </source>
</reference>
<dbReference type="SUPFAM" id="SSF56796">
    <property type="entry name" value="Dehydroquinate synthase-like"/>
    <property type="match status" value="1"/>
</dbReference>